<evidence type="ECO:0000313" key="9">
    <source>
        <dbReference type="Proteomes" id="UP000287033"/>
    </source>
</evidence>
<dbReference type="PANTHER" id="PTHR25465">
    <property type="entry name" value="B-BOX DOMAIN CONTAINING"/>
    <property type="match status" value="1"/>
</dbReference>
<feature type="domain" description="B box-type" evidence="6">
    <location>
        <begin position="27"/>
        <end position="68"/>
    </location>
</feature>
<dbReference type="SMART" id="SM00589">
    <property type="entry name" value="PRY"/>
    <property type="match status" value="1"/>
</dbReference>
<reference evidence="8 9" key="1">
    <citation type="journal article" date="2018" name="Nat. Ecol. Evol.">
        <title>Shark genomes provide insights into elasmobranch evolution and the origin of vertebrates.</title>
        <authorList>
            <person name="Hara Y"/>
            <person name="Yamaguchi K"/>
            <person name="Onimaru K"/>
            <person name="Kadota M"/>
            <person name="Koyanagi M"/>
            <person name="Keeley SD"/>
            <person name="Tatsumi K"/>
            <person name="Tanaka K"/>
            <person name="Motone F"/>
            <person name="Kageyama Y"/>
            <person name="Nozu R"/>
            <person name="Adachi N"/>
            <person name="Nishimura O"/>
            <person name="Nakagawa R"/>
            <person name="Tanegashima C"/>
            <person name="Kiyatake I"/>
            <person name="Matsumoto R"/>
            <person name="Murakumo K"/>
            <person name="Nishida K"/>
            <person name="Terakita A"/>
            <person name="Kuratani S"/>
            <person name="Sato K"/>
            <person name="Hyodo S Kuraku.S."/>
        </authorList>
    </citation>
    <scope>NUCLEOTIDE SEQUENCE [LARGE SCALE GENOMIC DNA]</scope>
</reference>
<dbReference type="InterPro" id="IPR001870">
    <property type="entry name" value="B30.2/SPRY"/>
</dbReference>
<evidence type="ECO:0000256" key="4">
    <source>
        <dbReference type="PROSITE-ProRule" id="PRU00024"/>
    </source>
</evidence>
<dbReference type="PROSITE" id="PS50119">
    <property type="entry name" value="ZF_BBOX"/>
    <property type="match status" value="1"/>
</dbReference>
<comment type="caution">
    <text evidence="8">The sequence shown here is derived from an EMBL/GenBank/DDBJ whole genome shotgun (WGS) entry which is preliminary data.</text>
</comment>
<protein>
    <recommendedName>
        <fullName evidence="10">B30.2/SPRY domain-containing protein</fullName>
    </recommendedName>
</protein>
<dbReference type="PRINTS" id="PR01407">
    <property type="entry name" value="BUTYPHLNCDUF"/>
</dbReference>
<dbReference type="Gene3D" id="3.30.160.60">
    <property type="entry name" value="Classic Zinc Finger"/>
    <property type="match status" value="1"/>
</dbReference>
<dbReference type="AlphaFoldDB" id="A0A401STD4"/>
<keyword evidence="1" id="KW-0479">Metal-binding</keyword>
<keyword evidence="3" id="KW-0862">Zinc</keyword>
<evidence type="ECO:0000256" key="2">
    <source>
        <dbReference type="ARBA" id="ARBA00022771"/>
    </source>
</evidence>
<feature type="domain" description="B30.2/SPRY" evidence="7">
    <location>
        <begin position="220"/>
        <end position="417"/>
    </location>
</feature>
<dbReference type="InterPro" id="IPR051051">
    <property type="entry name" value="E3_ubiq-ligase_TRIM/RNF"/>
</dbReference>
<keyword evidence="2 4" id="KW-0863">Zinc-finger</keyword>
<name>A0A401STD4_CHIPU</name>
<dbReference type="Pfam" id="PF00643">
    <property type="entry name" value="zf-B_box"/>
    <property type="match status" value="1"/>
</dbReference>
<evidence type="ECO:0000256" key="5">
    <source>
        <dbReference type="SAM" id="Coils"/>
    </source>
</evidence>
<evidence type="ECO:0000313" key="8">
    <source>
        <dbReference type="EMBL" id="GCC33649.1"/>
    </source>
</evidence>
<dbReference type="GO" id="GO:0005737">
    <property type="term" value="C:cytoplasm"/>
    <property type="evidence" value="ECO:0007669"/>
    <property type="project" value="UniProtKB-ARBA"/>
</dbReference>
<dbReference type="Gene3D" id="2.60.120.920">
    <property type="match status" value="1"/>
</dbReference>
<dbReference type="InterPro" id="IPR043136">
    <property type="entry name" value="B30.2/SPRY_sf"/>
</dbReference>
<evidence type="ECO:0008006" key="10">
    <source>
        <dbReference type="Google" id="ProtNLM"/>
    </source>
</evidence>
<dbReference type="SUPFAM" id="SSF49899">
    <property type="entry name" value="Concanavalin A-like lectins/glucanases"/>
    <property type="match status" value="1"/>
</dbReference>
<sequence>MCPEHLRHHTESTVFKSHLLVDPTADVSQWKCTEHQELLKIYCKEDKVCVCTLCTVFGKHKGHNCGSISEGEKELRAYFNDQTERIRSNIQSVQASLRALQEEKQKAKDEIKEKKMKIMEKSDALRKRIERDEREMFEYLDREEKRVIVEIDAQIRELSERESNTREYLSKLNYISKEKGTIFIQMFNSKADKLPSLSKPFPMLPAPSLDTAKLQALAQWLEERVERNRDVTILLYGQTPLLDRLTAHPQLVVSNSKRNVTLTRQKPKCAESPGRFDCFPQVMCAEGVNRGLSYWEVEVPGACWRVGVCYRSLKRKGPGSECSLGMNNKSWSVCSLLGSCTALHNGNKTKLSTGNPARIGVLVEFEAGIISFYSVSEKKLFLLYSFQKQTFTEALYPALTVNGCDECITMCDLSFPFS</sequence>
<dbReference type="Proteomes" id="UP000287033">
    <property type="component" value="Unassembled WGS sequence"/>
</dbReference>
<feature type="coiled-coil region" evidence="5">
    <location>
        <begin position="83"/>
        <end position="135"/>
    </location>
</feature>
<dbReference type="OrthoDB" id="9941464at2759"/>
<gene>
    <name evidence="8" type="ORF">chiPu_0012119</name>
</gene>
<dbReference type="SUPFAM" id="SSF57845">
    <property type="entry name" value="B-box zinc-binding domain"/>
    <property type="match status" value="1"/>
</dbReference>
<dbReference type="Pfam" id="PF13765">
    <property type="entry name" value="PRY"/>
    <property type="match status" value="1"/>
</dbReference>
<keyword evidence="9" id="KW-1185">Reference proteome</keyword>
<evidence type="ECO:0000256" key="3">
    <source>
        <dbReference type="ARBA" id="ARBA00022833"/>
    </source>
</evidence>
<dbReference type="InterPro" id="IPR000315">
    <property type="entry name" value="Znf_B-box"/>
</dbReference>
<proteinExistence type="predicted"/>
<organism evidence="8 9">
    <name type="scientific">Chiloscyllium punctatum</name>
    <name type="common">Brownbanded bambooshark</name>
    <name type="synonym">Hemiscyllium punctatum</name>
    <dbReference type="NCBI Taxonomy" id="137246"/>
    <lineage>
        <taxon>Eukaryota</taxon>
        <taxon>Metazoa</taxon>
        <taxon>Chordata</taxon>
        <taxon>Craniata</taxon>
        <taxon>Vertebrata</taxon>
        <taxon>Chondrichthyes</taxon>
        <taxon>Elasmobranchii</taxon>
        <taxon>Galeomorphii</taxon>
        <taxon>Galeoidea</taxon>
        <taxon>Orectolobiformes</taxon>
        <taxon>Hemiscylliidae</taxon>
        <taxon>Chiloscyllium</taxon>
    </lineage>
</organism>
<evidence type="ECO:0000259" key="6">
    <source>
        <dbReference type="PROSITE" id="PS50119"/>
    </source>
</evidence>
<dbReference type="Pfam" id="PF00622">
    <property type="entry name" value="SPRY"/>
    <property type="match status" value="1"/>
</dbReference>
<dbReference type="STRING" id="137246.A0A401STD4"/>
<dbReference type="InterPro" id="IPR013320">
    <property type="entry name" value="ConA-like_dom_sf"/>
</dbReference>
<dbReference type="PROSITE" id="PS50188">
    <property type="entry name" value="B302_SPRY"/>
    <property type="match status" value="1"/>
</dbReference>
<dbReference type="InterPro" id="IPR003877">
    <property type="entry name" value="SPRY_dom"/>
</dbReference>
<accession>A0A401STD4</accession>
<dbReference type="OMA" id="WALECNC"/>
<dbReference type="InterPro" id="IPR006574">
    <property type="entry name" value="PRY"/>
</dbReference>
<dbReference type="PANTHER" id="PTHR25465:SF11">
    <property type="entry name" value="TRIPARTITE MOTIF CONTAINING 14"/>
    <property type="match status" value="1"/>
</dbReference>
<keyword evidence="5" id="KW-0175">Coiled coil</keyword>
<dbReference type="SMART" id="SM00449">
    <property type="entry name" value="SPRY"/>
    <property type="match status" value="1"/>
</dbReference>
<evidence type="ECO:0000256" key="1">
    <source>
        <dbReference type="ARBA" id="ARBA00022723"/>
    </source>
</evidence>
<dbReference type="GO" id="GO:0008270">
    <property type="term" value="F:zinc ion binding"/>
    <property type="evidence" value="ECO:0007669"/>
    <property type="project" value="UniProtKB-KW"/>
</dbReference>
<dbReference type="InterPro" id="IPR003879">
    <property type="entry name" value="Butyrophylin_SPRY"/>
</dbReference>
<evidence type="ECO:0000259" key="7">
    <source>
        <dbReference type="PROSITE" id="PS50188"/>
    </source>
</evidence>
<dbReference type="EMBL" id="BEZZ01000536">
    <property type="protein sequence ID" value="GCC33649.1"/>
    <property type="molecule type" value="Genomic_DNA"/>
</dbReference>
<dbReference type="SMART" id="SM00336">
    <property type="entry name" value="BBOX"/>
    <property type="match status" value="1"/>
</dbReference>